<name>H3BCE6_LATCH</name>
<dbReference type="PROSITE" id="PS50186">
    <property type="entry name" value="DEP"/>
    <property type="match status" value="1"/>
</dbReference>
<reference evidence="2" key="2">
    <citation type="submission" date="2025-08" db="UniProtKB">
        <authorList>
            <consortium name="Ensembl"/>
        </authorList>
    </citation>
    <scope>IDENTIFICATION</scope>
</reference>
<dbReference type="InterPro" id="IPR000591">
    <property type="entry name" value="DEP_dom"/>
</dbReference>
<dbReference type="PANTHER" id="PTHR16206">
    <property type="entry name" value="DEP DOMAIN-CONTAINING"/>
    <property type="match status" value="1"/>
</dbReference>
<accession>H3BCE6</accession>
<dbReference type="EMBL" id="AFYH01033451">
    <property type="status" value="NOT_ANNOTATED_CDS"/>
    <property type="molecule type" value="Genomic_DNA"/>
</dbReference>
<feature type="domain" description="DEP" evidence="1">
    <location>
        <begin position="47"/>
        <end position="137"/>
    </location>
</feature>
<evidence type="ECO:0000313" key="3">
    <source>
        <dbReference type="Proteomes" id="UP000008672"/>
    </source>
</evidence>
<dbReference type="Ensembl" id="ENSLACT00000019705.1">
    <property type="protein sequence ID" value="ENSLACP00000019567.1"/>
    <property type="gene ID" value="ENSLACG00000017206.1"/>
</dbReference>
<evidence type="ECO:0000313" key="2">
    <source>
        <dbReference type="Ensembl" id="ENSLACP00000019567.1"/>
    </source>
</evidence>
<dbReference type="InterPro" id="IPR036388">
    <property type="entry name" value="WH-like_DNA-bd_sf"/>
</dbReference>
<dbReference type="InterPro" id="IPR036390">
    <property type="entry name" value="WH_DNA-bd_sf"/>
</dbReference>
<organism evidence="2 3">
    <name type="scientific">Latimeria chalumnae</name>
    <name type="common">Coelacanth</name>
    <dbReference type="NCBI Taxonomy" id="7897"/>
    <lineage>
        <taxon>Eukaryota</taxon>
        <taxon>Metazoa</taxon>
        <taxon>Chordata</taxon>
        <taxon>Craniata</taxon>
        <taxon>Vertebrata</taxon>
        <taxon>Euteleostomi</taxon>
        <taxon>Coelacanthiformes</taxon>
        <taxon>Coelacanthidae</taxon>
        <taxon>Latimeria</taxon>
    </lineage>
</organism>
<dbReference type="OMA" id="LMQNVVF"/>
<dbReference type="PANTHER" id="PTHR16206:SF10">
    <property type="entry name" value="DEP DOMAIN-CONTAINING PROTEIN 4"/>
    <property type="match status" value="1"/>
</dbReference>
<dbReference type="STRING" id="7897.ENSLACP00000019567"/>
<dbReference type="InParanoid" id="H3BCE6"/>
<dbReference type="AlphaFoldDB" id="H3BCE6"/>
<dbReference type="GeneTree" id="ENSGT00950000182976"/>
<dbReference type="Proteomes" id="UP000008672">
    <property type="component" value="Unassembled WGS sequence"/>
</dbReference>
<dbReference type="GO" id="GO:0035556">
    <property type="term" value="P:intracellular signal transduction"/>
    <property type="evidence" value="ECO:0007669"/>
    <property type="project" value="InterPro"/>
</dbReference>
<dbReference type="EMBL" id="AFYH01033450">
    <property type="status" value="NOT_ANNOTATED_CDS"/>
    <property type="molecule type" value="Genomic_DNA"/>
</dbReference>
<sequence length="548" mass="61661">MAVDLTPRFRRITSECAGRGAVIYFPCLGFSGPFRATQLWNNIIQALQDQVEVRPRRQHLRTFGACFTGSDAVDVVLSHLMQNIYFSSNDISRLKAVRLCQALMDHKVFEPVGTKLFWKEKEAVFEDTNGSLYSFLDGELSSGFIKRDDDLGNFSPAEQLSVRNSMSARTEQVTTISNPLALDSSDKRIEELLQTISLQPSVPPNLHVGAPASLLSKKVVEDVWKQQTLLQLLQLIDLPMLDSILESPVKTEQRKNLLFNKKEDVVISNTFLDREVIQSLNLPHLIRNWKKRNLSLSSLYGRLVLGALTCCIMNPELNRPLGFGLEGSHYRMLKTFASDVTGLNRPVLPPLVCGVSLCLISSLLLLDRRKKSQALTASQLCLKLLETNIREELCRLLTFMAVAANPDGYKLQKQSDNRTVVCKVFAKAIVQNKSLTKSQTEELVTFLVDNHADLFKTPATLLEKVGKKLHSLQEGGDPDAIADFAFCQRLDQDGYEEQKQQTTAQQLRQLMDEISCSAVLPGKEKKKLLKEFQKHHPAVFLQHFSTVF</sequence>
<dbReference type="Gene3D" id="1.10.10.10">
    <property type="entry name" value="Winged helix-like DNA-binding domain superfamily/Winged helix DNA-binding domain"/>
    <property type="match status" value="1"/>
</dbReference>
<reference evidence="2" key="3">
    <citation type="submission" date="2025-09" db="UniProtKB">
        <authorList>
            <consortium name="Ensembl"/>
        </authorList>
    </citation>
    <scope>IDENTIFICATION</scope>
</reference>
<dbReference type="SMART" id="SM00049">
    <property type="entry name" value="DEP"/>
    <property type="match status" value="1"/>
</dbReference>
<gene>
    <name evidence="2" type="primary">DEPDC4</name>
</gene>
<dbReference type="Pfam" id="PF00610">
    <property type="entry name" value="DEP"/>
    <property type="match status" value="1"/>
</dbReference>
<reference evidence="3" key="1">
    <citation type="submission" date="2011-08" db="EMBL/GenBank/DDBJ databases">
        <title>The draft genome of Latimeria chalumnae.</title>
        <authorList>
            <person name="Di Palma F."/>
            <person name="Alfoldi J."/>
            <person name="Johnson J."/>
            <person name="Berlin A."/>
            <person name="Gnerre S."/>
            <person name="Jaffe D."/>
            <person name="MacCallum I."/>
            <person name="Young S."/>
            <person name="Walker B.J."/>
            <person name="Lander E."/>
            <person name="Lindblad-Toh K."/>
        </authorList>
    </citation>
    <scope>NUCLEOTIDE SEQUENCE [LARGE SCALE GENOMIC DNA]</scope>
    <source>
        <strain evidence="3">Wild caught</strain>
    </source>
</reference>
<dbReference type="CDD" id="cd04446">
    <property type="entry name" value="DEP_DEPDC4"/>
    <property type="match status" value="1"/>
</dbReference>
<dbReference type="SUPFAM" id="SSF46785">
    <property type="entry name" value="Winged helix' DNA-binding domain"/>
    <property type="match status" value="1"/>
</dbReference>
<protein>
    <submittedName>
        <fullName evidence="2">DEP domain containing 4</fullName>
    </submittedName>
</protein>
<dbReference type="eggNOG" id="ENOG502QW4D">
    <property type="taxonomic scope" value="Eukaryota"/>
</dbReference>
<proteinExistence type="predicted"/>
<evidence type="ECO:0000259" key="1">
    <source>
        <dbReference type="PROSITE" id="PS50186"/>
    </source>
</evidence>
<keyword evidence="3" id="KW-1185">Reference proteome</keyword>
<dbReference type="HOGENOM" id="CLU_033776_1_0_1"/>
<dbReference type="EMBL" id="AFYH01033449">
    <property type="status" value="NOT_ANNOTATED_CDS"/>
    <property type="molecule type" value="Genomic_DNA"/>
</dbReference>